<dbReference type="InterPro" id="IPR015422">
    <property type="entry name" value="PyrdxlP-dep_Trfase_small"/>
</dbReference>
<dbReference type="Gene3D" id="3.90.1150.10">
    <property type="entry name" value="Aspartate Aminotransferase, domain 1"/>
    <property type="match status" value="1"/>
</dbReference>
<name>A0A381N288_9ZZZZ</name>
<organism evidence="2">
    <name type="scientific">marine metagenome</name>
    <dbReference type="NCBI Taxonomy" id="408172"/>
    <lineage>
        <taxon>unclassified sequences</taxon>
        <taxon>metagenomes</taxon>
        <taxon>ecological metagenomes</taxon>
    </lineage>
</organism>
<dbReference type="InterPro" id="IPR015421">
    <property type="entry name" value="PyrdxlP-dep_Trfase_major"/>
</dbReference>
<dbReference type="InterPro" id="IPR000192">
    <property type="entry name" value="Aminotrans_V_dom"/>
</dbReference>
<accession>A0A381N288</accession>
<evidence type="ECO:0000259" key="1">
    <source>
        <dbReference type="Pfam" id="PF00266"/>
    </source>
</evidence>
<dbReference type="PANTHER" id="PTHR43586">
    <property type="entry name" value="CYSTEINE DESULFURASE"/>
    <property type="match status" value="1"/>
</dbReference>
<dbReference type="EMBL" id="UINC01000083">
    <property type="protein sequence ID" value="SUZ48732.1"/>
    <property type="molecule type" value="Genomic_DNA"/>
</dbReference>
<sequence length="389" mass="42926">MSALTLPEFRRRFPLLQQRTYLNNCSKGALSTDVEAAIHSFVESWHADGSPWERWLDQMEQLRSTFARSIGADSDEVAILPSASVGISALASAMSYKDPRNHVAIGEFEFPTMTQIWLAQQSRGATVEWVRAHGNELPLESYATTINARTLIVPTTDVCYKNGHRTDIAGLVALCQDRGALILLDDYQRTGTGPIDVHALGVDFMVTGCQKYLLGPPGLAFLYVRRDLLPKFKPTLTGWFGRANPFDFDIQTVTWSSSARRFEAGTPPILDIYAAQAGLDLLETVGYAAIEEQIAALTKRFTAWARQEGFAVATPPTTRKHSPLVVLQSTDAPLLVSRLAARGVIVSSRDNGLRVSFHGYNTEEDILAVIEALETEVSLLEREEANVKN</sequence>
<gene>
    <name evidence="2" type="ORF">METZ01_LOCUS1586</name>
</gene>
<dbReference type="SUPFAM" id="SSF53383">
    <property type="entry name" value="PLP-dependent transferases"/>
    <property type="match status" value="1"/>
</dbReference>
<feature type="domain" description="Aminotransferase class V" evidence="1">
    <location>
        <begin position="53"/>
        <end position="368"/>
    </location>
</feature>
<evidence type="ECO:0000313" key="2">
    <source>
        <dbReference type="EMBL" id="SUZ48732.1"/>
    </source>
</evidence>
<protein>
    <recommendedName>
        <fullName evidence="1">Aminotransferase class V domain-containing protein</fullName>
    </recommendedName>
</protein>
<dbReference type="InterPro" id="IPR015424">
    <property type="entry name" value="PyrdxlP-dep_Trfase"/>
</dbReference>
<dbReference type="Gene3D" id="3.40.640.10">
    <property type="entry name" value="Type I PLP-dependent aspartate aminotransferase-like (Major domain)"/>
    <property type="match status" value="1"/>
</dbReference>
<dbReference type="PANTHER" id="PTHR43586:SF15">
    <property type="entry name" value="BLR3095 PROTEIN"/>
    <property type="match status" value="1"/>
</dbReference>
<dbReference type="Pfam" id="PF00266">
    <property type="entry name" value="Aminotran_5"/>
    <property type="match status" value="1"/>
</dbReference>
<reference evidence="2" key="1">
    <citation type="submission" date="2018-05" db="EMBL/GenBank/DDBJ databases">
        <authorList>
            <person name="Lanie J.A."/>
            <person name="Ng W.-L."/>
            <person name="Kazmierczak K.M."/>
            <person name="Andrzejewski T.M."/>
            <person name="Davidsen T.M."/>
            <person name="Wayne K.J."/>
            <person name="Tettelin H."/>
            <person name="Glass J.I."/>
            <person name="Rusch D."/>
            <person name="Podicherti R."/>
            <person name="Tsui H.-C.T."/>
            <person name="Winkler M.E."/>
        </authorList>
    </citation>
    <scope>NUCLEOTIDE SEQUENCE</scope>
</reference>
<proteinExistence type="predicted"/>
<dbReference type="AlphaFoldDB" id="A0A381N288"/>